<name>A0A072PH25_9EURO</name>
<dbReference type="Gene3D" id="3.40.50.720">
    <property type="entry name" value="NAD(P)-binding Rossmann-like Domain"/>
    <property type="match status" value="1"/>
</dbReference>
<evidence type="ECO:0000313" key="5">
    <source>
        <dbReference type="EMBL" id="KEF59062.1"/>
    </source>
</evidence>
<dbReference type="GeneID" id="25278839"/>
<dbReference type="PANTHER" id="PTHR10366">
    <property type="entry name" value="NAD DEPENDENT EPIMERASE/DEHYDRATASE"/>
    <property type="match status" value="1"/>
</dbReference>
<organism evidence="5 6">
    <name type="scientific">Exophiala aquamarina CBS 119918</name>
    <dbReference type="NCBI Taxonomy" id="1182545"/>
    <lineage>
        <taxon>Eukaryota</taxon>
        <taxon>Fungi</taxon>
        <taxon>Dikarya</taxon>
        <taxon>Ascomycota</taxon>
        <taxon>Pezizomycotina</taxon>
        <taxon>Eurotiomycetes</taxon>
        <taxon>Chaetothyriomycetidae</taxon>
        <taxon>Chaetothyriales</taxon>
        <taxon>Herpotrichiellaceae</taxon>
        <taxon>Exophiala</taxon>
    </lineage>
</organism>
<keyword evidence="1" id="KW-0560">Oxidoreductase</keyword>
<dbReference type="GO" id="GO:0016616">
    <property type="term" value="F:oxidoreductase activity, acting on the CH-OH group of donors, NAD or NADP as acceptor"/>
    <property type="evidence" value="ECO:0007669"/>
    <property type="project" value="TreeGrafter"/>
</dbReference>
<proteinExistence type="inferred from homology"/>
<dbReference type="Proteomes" id="UP000027920">
    <property type="component" value="Unassembled WGS sequence"/>
</dbReference>
<evidence type="ECO:0000313" key="6">
    <source>
        <dbReference type="Proteomes" id="UP000027920"/>
    </source>
</evidence>
<sequence>MSVQPVTYVLLTGATGFIGAHVLDILLQRGLRVRVAVRNLEKARVLGDTRPEYAHRLDFVQVADYTVATSFKTAVMGVEGIIHVASDNEKDLILPAINGTTSILQAAASNPLIRRVVITSSFASVIDVDRKGPPHFTYTSADWNPLTYRQAADTTSSAVVAYRGSKKFAELAAWEFVKKEHPRFDLVTLCPPMVFGPFVHPVERLEDLSDSISNLWRIVNGSQLPVARVPFWVDVRDLAQAHVEALLKPEVGNKRFTIASPERFSYEKAAKVVMNSFDWSKARLTRPIPHQEIDQPYDLDGQTVGKELGLKYHTFQQSVMDFVEQAVRLENQLNSGRTLP</sequence>
<dbReference type="OrthoDB" id="2735536at2759"/>
<dbReference type="InterPro" id="IPR050425">
    <property type="entry name" value="NAD(P)_dehydrat-like"/>
</dbReference>
<keyword evidence="6" id="KW-1185">Reference proteome</keyword>
<feature type="domain" description="NAD-dependent epimerase/dehydratase" evidence="4">
    <location>
        <begin position="9"/>
        <end position="257"/>
    </location>
</feature>
<keyword evidence="3" id="KW-0812">Transmembrane</keyword>
<protein>
    <submittedName>
        <fullName evidence="5">Dihydroflavonol-4-reductase</fullName>
    </submittedName>
</protein>
<comment type="caution">
    <text evidence="5">The sequence shown here is derived from an EMBL/GenBank/DDBJ whole genome shotgun (WGS) entry which is preliminary data.</text>
</comment>
<gene>
    <name evidence="5" type="ORF">A1O9_03905</name>
</gene>
<keyword evidence="3" id="KW-0472">Membrane</keyword>
<dbReference type="EMBL" id="AMGV01000003">
    <property type="protein sequence ID" value="KEF59062.1"/>
    <property type="molecule type" value="Genomic_DNA"/>
</dbReference>
<dbReference type="SUPFAM" id="SSF51735">
    <property type="entry name" value="NAD(P)-binding Rossmann-fold domains"/>
    <property type="match status" value="1"/>
</dbReference>
<dbReference type="HOGENOM" id="CLU_007383_9_2_1"/>
<reference evidence="5 6" key="1">
    <citation type="submission" date="2013-03" db="EMBL/GenBank/DDBJ databases">
        <title>The Genome Sequence of Exophiala aquamarina CBS 119918.</title>
        <authorList>
            <consortium name="The Broad Institute Genomics Platform"/>
            <person name="Cuomo C."/>
            <person name="de Hoog S."/>
            <person name="Gorbushina A."/>
            <person name="Walker B."/>
            <person name="Young S.K."/>
            <person name="Zeng Q."/>
            <person name="Gargeya S."/>
            <person name="Fitzgerald M."/>
            <person name="Haas B."/>
            <person name="Abouelleil A."/>
            <person name="Allen A.W."/>
            <person name="Alvarado L."/>
            <person name="Arachchi H.M."/>
            <person name="Berlin A.M."/>
            <person name="Chapman S.B."/>
            <person name="Gainer-Dewar J."/>
            <person name="Goldberg J."/>
            <person name="Griggs A."/>
            <person name="Gujja S."/>
            <person name="Hansen M."/>
            <person name="Howarth C."/>
            <person name="Imamovic A."/>
            <person name="Ireland A."/>
            <person name="Larimer J."/>
            <person name="McCowan C."/>
            <person name="Murphy C."/>
            <person name="Pearson M."/>
            <person name="Poon T.W."/>
            <person name="Priest M."/>
            <person name="Roberts A."/>
            <person name="Saif S."/>
            <person name="Shea T."/>
            <person name="Sisk P."/>
            <person name="Sykes S."/>
            <person name="Wortman J."/>
            <person name="Nusbaum C."/>
            <person name="Birren B."/>
        </authorList>
    </citation>
    <scope>NUCLEOTIDE SEQUENCE [LARGE SCALE GENOMIC DNA]</scope>
    <source>
        <strain evidence="5 6">CBS 119918</strain>
    </source>
</reference>
<dbReference type="STRING" id="1182545.A0A072PH25"/>
<dbReference type="VEuPathDB" id="FungiDB:A1O9_03905"/>
<evidence type="ECO:0000256" key="3">
    <source>
        <dbReference type="SAM" id="Phobius"/>
    </source>
</evidence>
<comment type="similarity">
    <text evidence="2">Belongs to the NAD(P)-dependent epimerase/dehydratase family. Dihydroflavonol-4-reductase subfamily.</text>
</comment>
<dbReference type="RefSeq" id="XP_013261652.1">
    <property type="nucleotide sequence ID" value="XM_013406198.1"/>
</dbReference>
<evidence type="ECO:0000259" key="4">
    <source>
        <dbReference type="Pfam" id="PF01370"/>
    </source>
</evidence>
<dbReference type="Pfam" id="PF01370">
    <property type="entry name" value="Epimerase"/>
    <property type="match status" value="1"/>
</dbReference>
<dbReference type="InterPro" id="IPR001509">
    <property type="entry name" value="Epimerase_deHydtase"/>
</dbReference>
<dbReference type="InterPro" id="IPR036291">
    <property type="entry name" value="NAD(P)-bd_dom_sf"/>
</dbReference>
<dbReference type="PANTHER" id="PTHR10366:SF579">
    <property type="entry name" value="3-BETA HYDROXYSTEROID DEHYDROGENASE_ISOMERASE FAMILY PROTEIN (AFU_ORTHOLOGUE AFUA_3G02250)"/>
    <property type="match status" value="1"/>
</dbReference>
<evidence type="ECO:0000256" key="2">
    <source>
        <dbReference type="ARBA" id="ARBA00023445"/>
    </source>
</evidence>
<dbReference type="AlphaFoldDB" id="A0A072PH25"/>
<accession>A0A072PH25</accession>
<evidence type="ECO:0000256" key="1">
    <source>
        <dbReference type="ARBA" id="ARBA00023002"/>
    </source>
</evidence>
<keyword evidence="3" id="KW-1133">Transmembrane helix</keyword>
<feature type="transmembrane region" description="Helical" evidence="3">
    <location>
        <begin position="6"/>
        <end position="27"/>
    </location>
</feature>